<dbReference type="RefSeq" id="WP_121765425.1">
    <property type="nucleotide sequence ID" value="NZ_BLLS01000018.1"/>
</dbReference>
<evidence type="ECO:0000313" key="5">
    <source>
        <dbReference type="EMBL" id="TGY06315.1"/>
    </source>
</evidence>
<keyword evidence="8" id="KW-1185">Reference proteome</keyword>
<feature type="signal peptide" evidence="1">
    <location>
        <begin position="1"/>
        <end position="19"/>
    </location>
</feature>
<evidence type="ECO:0000313" key="2">
    <source>
        <dbReference type="EMBL" id="GFH85701.1"/>
    </source>
</evidence>
<dbReference type="PROSITE" id="PS51257">
    <property type="entry name" value="PROKAR_LIPOPROTEIN"/>
    <property type="match status" value="1"/>
</dbReference>
<dbReference type="Proteomes" id="UP000298073">
    <property type="component" value="Unassembled WGS sequence"/>
</dbReference>
<dbReference type="Gene3D" id="3.10.50.40">
    <property type="match status" value="1"/>
</dbReference>
<name>A0A3L7Z8X1_9BACE</name>
<dbReference type="Proteomes" id="UP000267159">
    <property type="component" value="Unassembled WGS sequence"/>
</dbReference>
<dbReference type="EMBL" id="BLLS01000018">
    <property type="protein sequence ID" value="GFH85701.1"/>
    <property type="molecule type" value="Genomic_DNA"/>
</dbReference>
<protein>
    <submittedName>
        <fullName evidence="3">DUF4827 domain-containing protein</fullName>
    </submittedName>
</protein>
<dbReference type="EMBL" id="SRZA01000014">
    <property type="protein sequence ID" value="TGY06315.1"/>
    <property type="molecule type" value="Genomic_DNA"/>
</dbReference>
<evidence type="ECO:0000313" key="6">
    <source>
        <dbReference type="Proteomes" id="UP000267159"/>
    </source>
</evidence>
<reference evidence="2 9" key="4">
    <citation type="journal article" date="2020" name="Microbiome">
        <title>Single-cell genomics of uncultured bacteria reveals dietary fiber responders in the mouse gut microbiota.</title>
        <authorList>
            <person name="Chijiiwa R."/>
            <person name="Hosokawa M."/>
            <person name="Kogawa M."/>
            <person name="Nishikawa Y."/>
            <person name="Ide K."/>
            <person name="Sakanashi C."/>
            <person name="Takahashi K."/>
            <person name="Takeyama H."/>
        </authorList>
    </citation>
    <scope>NUCLEOTIDE SEQUENCE [LARGE SCALE GENOMIC DNA]</scope>
    <source>
        <strain evidence="2">IMSAGC_001</strain>
    </source>
</reference>
<dbReference type="OrthoDB" id="1096383at2"/>
<organism evidence="3 6">
    <name type="scientific">Bacteroides acidifaciens</name>
    <dbReference type="NCBI Taxonomy" id="85831"/>
    <lineage>
        <taxon>Bacteria</taxon>
        <taxon>Pseudomonadati</taxon>
        <taxon>Bacteroidota</taxon>
        <taxon>Bacteroidia</taxon>
        <taxon>Bacteroidales</taxon>
        <taxon>Bacteroidaceae</taxon>
        <taxon>Bacteroides</taxon>
    </lineage>
</organism>
<feature type="chain" id="PRO_5044594542" evidence="1">
    <location>
        <begin position="20"/>
        <end position="236"/>
    </location>
</feature>
<dbReference type="InterPro" id="IPR046357">
    <property type="entry name" value="PPIase_dom_sf"/>
</dbReference>
<reference evidence="4 7" key="2">
    <citation type="submission" date="2019-03" db="EMBL/GenBank/DDBJ databases">
        <title>Diversity of the mouse oral microbiome.</title>
        <authorList>
            <person name="Joseph S."/>
            <person name="Aduse-Opoku J."/>
            <person name="Curtis M."/>
            <person name="Wade W."/>
            <person name="Hashim A."/>
        </authorList>
    </citation>
    <scope>NUCLEOTIDE SEQUENCE [LARGE SCALE GENOMIC DNA]</scope>
    <source>
        <strain evidence="4 7">P2318</strain>
    </source>
</reference>
<gene>
    <name evidence="3" type="ORF">D7Y07_08200</name>
    <name evidence="4" type="ORF">E4T97_11585</name>
    <name evidence="5" type="ORF">E5356_06900</name>
    <name evidence="2" type="ORF">IMSAGC001_01105</name>
</gene>
<dbReference type="Pfam" id="PF16109">
    <property type="entry name" value="DUF4827"/>
    <property type="match status" value="1"/>
</dbReference>
<dbReference type="GO" id="GO:0003755">
    <property type="term" value="F:peptidyl-prolyl cis-trans isomerase activity"/>
    <property type="evidence" value="ECO:0007669"/>
    <property type="project" value="InterPro"/>
</dbReference>
<evidence type="ECO:0000313" key="8">
    <source>
        <dbReference type="Proteomes" id="UP000305751"/>
    </source>
</evidence>
<dbReference type="Proteomes" id="UP000491181">
    <property type="component" value="Unassembled WGS sequence"/>
</dbReference>
<dbReference type="AlphaFoldDB" id="A0A3L7Z8X1"/>
<comment type="caution">
    <text evidence="3">The sequence shown here is derived from an EMBL/GenBank/DDBJ whole genome shotgun (WGS) entry which is preliminary data.</text>
</comment>
<evidence type="ECO:0000313" key="3">
    <source>
        <dbReference type="EMBL" id="RLT80448.1"/>
    </source>
</evidence>
<evidence type="ECO:0000313" key="9">
    <source>
        <dbReference type="Proteomes" id="UP000491181"/>
    </source>
</evidence>
<sequence length="236" mass="27095">MKKLVFLFLSLLTAGSLFQACDDSKTYAEQLEDEKNAVERFIKDSAIHVISVSEFEQNDSVTKAKANGDAYDEFVFFSSEGVYMQIIDRGCGDYDDSNDPNRNNYTDEEKEEDKFVDGNNICTRYAETNIETRELAAFNIPVEEYMDAGTLYAYPAVFRYVKAETYSAGTFTEMDYLWGRYYASTAVPQGWLLSLPYLRDNAHVRLIVPSKMGHNSAQQYVTPYFYDITEFRKARS</sequence>
<dbReference type="EMBL" id="RAZM01000019">
    <property type="protein sequence ID" value="RLT80448.1"/>
    <property type="molecule type" value="Genomic_DNA"/>
</dbReference>
<evidence type="ECO:0000256" key="1">
    <source>
        <dbReference type="SAM" id="SignalP"/>
    </source>
</evidence>
<keyword evidence="1" id="KW-0732">Signal</keyword>
<evidence type="ECO:0000313" key="7">
    <source>
        <dbReference type="Proteomes" id="UP000298073"/>
    </source>
</evidence>
<dbReference type="EMBL" id="SPPV01000023">
    <property type="protein sequence ID" value="TFU49133.1"/>
    <property type="molecule type" value="Genomic_DNA"/>
</dbReference>
<proteinExistence type="predicted"/>
<dbReference type="Proteomes" id="UP000305751">
    <property type="component" value="Unassembled WGS sequence"/>
</dbReference>
<dbReference type="InterPro" id="IPR032252">
    <property type="entry name" value="DUF4827"/>
</dbReference>
<accession>A0A3L7Z8X1</accession>
<reference evidence="5 8" key="3">
    <citation type="submission" date="2019-04" db="EMBL/GenBank/DDBJ databases">
        <title>Microbes associate with the intestines of laboratory mice.</title>
        <authorList>
            <person name="Navarre W."/>
            <person name="Wong E."/>
            <person name="Huang K."/>
            <person name="Tropini C."/>
            <person name="Ng K."/>
            <person name="Yu B."/>
        </authorList>
    </citation>
    <scope>NUCLEOTIDE SEQUENCE [LARGE SCALE GENOMIC DNA]</scope>
    <source>
        <strain evidence="5 8">NM70_E10</strain>
    </source>
</reference>
<evidence type="ECO:0000313" key="4">
    <source>
        <dbReference type="EMBL" id="TFU49133.1"/>
    </source>
</evidence>
<reference evidence="3 6" key="1">
    <citation type="submission" date="2018-09" db="EMBL/GenBank/DDBJ databases">
        <title>Murine metabolic-syndrome-specific gut microbial biobank.</title>
        <authorList>
            <person name="Liu C."/>
        </authorList>
    </citation>
    <scope>NUCLEOTIDE SEQUENCE [LARGE SCALE GENOMIC DNA]</scope>
    <source>
        <strain evidence="3 6">0.1X-D8-26</strain>
    </source>
</reference>